<proteinExistence type="predicted"/>
<evidence type="ECO:0000313" key="3">
    <source>
        <dbReference type="Proteomes" id="UP001611415"/>
    </source>
</evidence>
<accession>A0ABW7X9N7</accession>
<keyword evidence="2" id="KW-0560">Oxidoreductase</keyword>
<dbReference type="PANTHER" id="PTHR43677:SF4">
    <property type="entry name" value="QUINONE OXIDOREDUCTASE-LIKE PROTEIN 2"/>
    <property type="match status" value="1"/>
</dbReference>
<dbReference type="InterPro" id="IPR020843">
    <property type="entry name" value="ER"/>
</dbReference>
<dbReference type="CDD" id="cd08241">
    <property type="entry name" value="QOR1"/>
    <property type="match status" value="1"/>
</dbReference>
<dbReference type="Pfam" id="PF08240">
    <property type="entry name" value="ADH_N"/>
    <property type="match status" value="1"/>
</dbReference>
<keyword evidence="3" id="KW-1185">Reference proteome</keyword>
<dbReference type="InterPro" id="IPR013154">
    <property type="entry name" value="ADH-like_N"/>
</dbReference>
<dbReference type="Gene3D" id="3.90.180.10">
    <property type="entry name" value="Medium-chain alcohol dehydrogenases, catalytic domain"/>
    <property type="match status" value="1"/>
</dbReference>
<dbReference type="EMBL" id="JBIRYO010000029">
    <property type="protein sequence ID" value="MFI2477845.1"/>
    <property type="molecule type" value="Genomic_DNA"/>
</dbReference>
<dbReference type="Gene3D" id="3.40.50.720">
    <property type="entry name" value="NAD(P)-binding Rossmann-like Domain"/>
    <property type="match status" value="1"/>
</dbReference>
<evidence type="ECO:0000313" key="2">
    <source>
        <dbReference type="EMBL" id="MFI2477845.1"/>
    </source>
</evidence>
<dbReference type="InterPro" id="IPR013149">
    <property type="entry name" value="ADH-like_C"/>
</dbReference>
<evidence type="ECO:0000259" key="1">
    <source>
        <dbReference type="SMART" id="SM00829"/>
    </source>
</evidence>
<dbReference type="InterPro" id="IPR036291">
    <property type="entry name" value="NAD(P)-bd_dom_sf"/>
</dbReference>
<dbReference type="SUPFAM" id="SSF51735">
    <property type="entry name" value="NAD(P)-binding Rossmann-fold domains"/>
    <property type="match status" value="1"/>
</dbReference>
<dbReference type="InterPro" id="IPR011032">
    <property type="entry name" value="GroES-like_sf"/>
</dbReference>
<dbReference type="SMART" id="SM00829">
    <property type="entry name" value="PKS_ER"/>
    <property type="match status" value="1"/>
</dbReference>
<dbReference type="InterPro" id="IPR051397">
    <property type="entry name" value="Zn-ADH-like_protein"/>
</dbReference>
<comment type="caution">
    <text evidence="2">The sequence shown here is derived from an EMBL/GenBank/DDBJ whole genome shotgun (WGS) entry which is preliminary data.</text>
</comment>
<dbReference type="Pfam" id="PF00107">
    <property type="entry name" value="ADH_zinc_N"/>
    <property type="match status" value="1"/>
</dbReference>
<reference evidence="2 3" key="1">
    <citation type="submission" date="2024-10" db="EMBL/GenBank/DDBJ databases">
        <title>The Natural Products Discovery Center: Release of the First 8490 Sequenced Strains for Exploring Actinobacteria Biosynthetic Diversity.</title>
        <authorList>
            <person name="Kalkreuter E."/>
            <person name="Kautsar S.A."/>
            <person name="Yang D."/>
            <person name="Bader C.D."/>
            <person name="Teijaro C.N."/>
            <person name="Fluegel L."/>
            <person name="Davis C.M."/>
            <person name="Simpson J.R."/>
            <person name="Lauterbach L."/>
            <person name="Steele A.D."/>
            <person name="Gui C."/>
            <person name="Meng S."/>
            <person name="Li G."/>
            <person name="Viehrig K."/>
            <person name="Ye F."/>
            <person name="Su P."/>
            <person name="Kiefer A.F."/>
            <person name="Nichols A."/>
            <person name="Cepeda A.J."/>
            <person name="Yan W."/>
            <person name="Fan B."/>
            <person name="Jiang Y."/>
            <person name="Adhikari A."/>
            <person name="Zheng C.-J."/>
            <person name="Schuster L."/>
            <person name="Cowan T.M."/>
            <person name="Smanski M.J."/>
            <person name="Chevrette M.G."/>
            <person name="De Carvalho L.P.S."/>
            <person name="Shen B."/>
        </authorList>
    </citation>
    <scope>NUCLEOTIDE SEQUENCE [LARGE SCALE GENOMIC DNA]</scope>
    <source>
        <strain evidence="2 3">NPDC019275</strain>
    </source>
</reference>
<sequence length="323" mass="33900">MRAVLCENEDLEGLSVRDVPEPIPGPGQVLVEVGRAAIDFVDTLIIRGRYQITIPRPFVPGNNLAGVVVGGGPDCARFSVGDRVHGMAFVGAFAERVVVPESQLRPTPAGLTSDIACLTGAPYRTAYDSIVSKGKLRPGEDLVVLGASGAVGSAAVLIGKALGARVIACASTQDKLDFCSQLGADEAVLYTRPDYKDALKTVCKDGADVVLDMVGGDFSEPALRATGYGGRFVVVGFAAGGPARIPLNLILLKGSSVVGYEIADFERREARQAAQNRDALEEMLGSAMLTPPITGRFDLDHAPEAIRLVAGRDKLGATILDLR</sequence>
<protein>
    <submittedName>
        <fullName evidence="2">NADPH:quinone oxidoreductase family protein</fullName>
        <ecNumber evidence="2">1.-.-.-</ecNumber>
    </submittedName>
</protein>
<name>A0ABW7X9N7_9NOCA</name>
<dbReference type="GO" id="GO:0016491">
    <property type="term" value="F:oxidoreductase activity"/>
    <property type="evidence" value="ECO:0007669"/>
    <property type="project" value="UniProtKB-KW"/>
</dbReference>
<gene>
    <name evidence="2" type="ORF">ACH49W_31155</name>
</gene>
<dbReference type="EC" id="1.-.-.-" evidence="2"/>
<feature type="domain" description="Enoyl reductase (ER)" evidence="1">
    <location>
        <begin position="9"/>
        <end position="320"/>
    </location>
</feature>
<dbReference type="Proteomes" id="UP001611415">
    <property type="component" value="Unassembled WGS sequence"/>
</dbReference>
<dbReference type="SUPFAM" id="SSF50129">
    <property type="entry name" value="GroES-like"/>
    <property type="match status" value="1"/>
</dbReference>
<organism evidence="2 3">
    <name type="scientific">Nocardia xishanensis</name>
    <dbReference type="NCBI Taxonomy" id="238964"/>
    <lineage>
        <taxon>Bacteria</taxon>
        <taxon>Bacillati</taxon>
        <taxon>Actinomycetota</taxon>
        <taxon>Actinomycetes</taxon>
        <taxon>Mycobacteriales</taxon>
        <taxon>Nocardiaceae</taxon>
        <taxon>Nocardia</taxon>
    </lineage>
</organism>
<dbReference type="RefSeq" id="WP_397095250.1">
    <property type="nucleotide sequence ID" value="NZ_JBIRYO010000029.1"/>
</dbReference>
<dbReference type="PANTHER" id="PTHR43677">
    <property type="entry name" value="SHORT-CHAIN DEHYDROGENASE/REDUCTASE"/>
    <property type="match status" value="1"/>
</dbReference>